<name>A0A834HWV3_RHYFE</name>
<evidence type="ECO:0000313" key="2">
    <source>
        <dbReference type="EMBL" id="KAF7270302.1"/>
    </source>
</evidence>
<feature type="compositionally biased region" description="Low complexity" evidence="1">
    <location>
        <begin position="50"/>
        <end position="62"/>
    </location>
</feature>
<feature type="compositionally biased region" description="Basic and acidic residues" evidence="1">
    <location>
        <begin position="25"/>
        <end position="37"/>
    </location>
</feature>
<evidence type="ECO:0000313" key="3">
    <source>
        <dbReference type="Proteomes" id="UP000625711"/>
    </source>
</evidence>
<feature type="region of interest" description="Disordered" evidence="1">
    <location>
        <begin position="24"/>
        <end position="72"/>
    </location>
</feature>
<gene>
    <name evidence="2" type="ORF">GWI33_016703</name>
</gene>
<proteinExistence type="predicted"/>
<keyword evidence="3" id="KW-1185">Reference proteome</keyword>
<comment type="caution">
    <text evidence="2">The sequence shown here is derived from an EMBL/GenBank/DDBJ whole genome shotgun (WGS) entry which is preliminary data.</text>
</comment>
<dbReference type="EMBL" id="JAACXV010014113">
    <property type="protein sequence ID" value="KAF7270302.1"/>
    <property type="molecule type" value="Genomic_DNA"/>
</dbReference>
<evidence type="ECO:0000256" key="1">
    <source>
        <dbReference type="SAM" id="MobiDB-lite"/>
    </source>
</evidence>
<organism evidence="2 3">
    <name type="scientific">Rhynchophorus ferrugineus</name>
    <name type="common">Red palm weevil</name>
    <name type="synonym">Curculio ferrugineus</name>
    <dbReference type="NCBI Taxonomy" id="354439"/>
    <lineage>
        <taxon>Eukaryota</taxon>
        <taxon>Metazoa</taxon>
        <taxon>Ecdysozoa</taxon>
        <taxon>Arthropoda</taxon>
        <taxon>Hexapoda</taxon>
        <taxon>Insecta</taxon>
        <taxon>Pterygota</taxon>
        <taxon>Neoptera</taxon>
        <taxon>Endopterygota</taxon>
        <taxon>Coleoptera</taxon>
        <taxon>Polyphaga</taxon>
        <taxon>Cucujiformia</taxon>
        <taxon>Curculionidae</taxon>
        <taxon>Dryophthorinae</taxon>
        <taxon>Rhynchophorus</taxon>
    </lineage>
</organism>
<sequence>MLHGSVGARRAKICGKYEVGDMENSDVKMESVDRADDTSMAPNQSSAHDAPAAGRNAAERAALLSRNRMDDG</sequence>
<accession>A0A834HWV3</accession>
<protein>
    <submittedName>
        <fullName evidence="2">Uncharacterized protein</fullName>
    </submittedName>
</protein>
<dbReference type="AlphaFoldDB" id="A0A834HWV3"/>
<reference evidence="2" key="1">
    <citation type="submission" date="2020-08" db="EMBL/GenBank/DDBJ databases">
        <title>Genome sequencing and assembly of the red palm weevil Rhynchophorus ferrugineus.</title>
        <authorList>
            <person name="Dias G.B."/>
            <person name="Bergman C.M."/>
            <person name="Manee M."/>
        </authorList>
    </citation>
    <scope>NUCLEOTIDE SEQUENCE</scope>
    <source>
        <strain evidence="2">AA-2017</strain>
        <tissue evidence="2">Whole larva</tissue>
    </source>
</reference>
<dbReference type="Proteomes" id="UP000625711">
    <property type="component" value="Unassembled WGS sequence"/>
</dbReference>